<dbReference type="GO" id="GO:0005549">
    <property type="term" value="F:odorant binding"/>
    <property type="evidence" value="ECO:0007669"/>
    <property type="project" value="InterPro"/>
</dbReference>
<evidence type="ECO:0000256" key="10">
    <source>
        <dbReference type="SAM" id="Phobius"/>
    </source>
</evidence>
<feature type="transmembrane region" description="Helical" evidence="10">
    <location>
        <begin position="219"/>
        <end position="237"/>
    </location>
</feature>
<keyword evidence="3" id="KW-0716">Sensory transduction</keyword>
<keyword evidence="9" id="KW-0807">Transducer</keyword>
<feature type="transmembrane region" description="Helical" evidence="10">
    <location>
        <begin position="106"/>
        <end position="125"/>
    </location>
</feature>
<accession>A0A3G2LEM3</accession>
<organism evidence="11">
    <name type="scientific">Bactrocera minax</name>
    <name type="common">Chinese citrus fly</name>
    <dbReference type="NCBI Taxonomy" id="104690"/>
    <lineage>
        <taxon>Eukaryota</taxon>
        <taxon>Metazoa</taxon>
        <taxon>Ecdysozoa</taxon>
        <taxon>Arthropoda</taxon>
        <taxon>Hexapoda</taxon>
        <taxon>Insecta</taxon>
        <taxon>Pterygota</taxon>
        <taxon>Neoptera</taxon>
        <taxon>Endopterygota</taxon>
        <taxon>Diptera</taxon>
        <taxon>Brachycera</taxon>
        <taxon>Muscomorpha</taxon>
        <taxon>Tephritoidea</taxon>
        <taxon>Tephritidae</taxon>
        <taxon>Bactrocera</taxon>
        <taxon>Tetradacus</taxon>
    </lineage>
</organism>
<dbReference type="PANTHER" id="PTHR21137">
    <property type="entry name" value="ODORANT RECEPTOR"/>
    <property type="match status" value="1"/>
</dbReference>
<dbReference type="GO" id="GO:0004984">
    <property type="term" value="F:olfactory receptor activity"/>
    <property type="evidence" value="ECO:0007669"/>
    <property type="project" value="InterPro"/>
</dbReference>
<proteinExistence type="evidence at transcript level"/>
<dbReference type="AlphaFoldDB" id="A0A3G2LEM3"/>
<name>A0A3G2LEM3_9MUSC</name>
<dbReference type="PANTHER" id="PTHR21137:SF35">
    <property type="entry name" value="ODORANT RECEPTOR 19A-RELATED"/>
    <property type="match status" value="1"/>
</dbReference>
<evidence type="ECO:0000313" key="11">
    <source>
        <dbReference type="EMBL" id="AYN70702.1"/>
    </source>
</evidence>
<dbReference type="InterPro" id="IPR004117">
    <property type="entry name" value="7tm6_olfct_rcpt"/>
</dbReference>
<dbReference type="EMBL" id="MH937287">
    <property type="protein sequence ID" value="AYN70702.1"/>
    <property type="molecule type" value="mRNA"/>
</dbReference>
<evidence type="ECO:0000256" key="7">
    <source>
        <dbReference type="ARBA" id="ARBA00023136"/>
    </source>
</evidence>
<keyword evidence="4 10" id="KW-0812">Transmembrane</keyword>
<reference evidence="11" key="1">
    <citation type="submission" date="2018-09" db="EMBL/GenBank/DDBJ databases">
        <title>Identification and expression analysis of chemosensory genes in citrus fruit fly Bactrocera minax.</title>
        <authorList>
            <person name="Lu Y."/>
            <person name="Yu T."/>
            <person name="Cheng J."/>
        </authorList>
    </citation>
    <scope>NUCLEOTIDE SEQUENCE</scope>
    <source>
        <strain evidence="11">Bmi001974</strain>
    </source>
</reference>
<dbReference type="Pfam" id="PF02949">
    <property type="entry name" value="7tm_6"/>
    <property type="match status" value="1"/>
</dbReference>
<keyword evidence="5" id="KW-0552">Olfaction</keyword>
<dbReference type="GO" id="GO:0005886">
    <property type="term" value="C:plasma membrane"/>
    <property type="evidence" value="ECO:0007669"/>
    <property type="project" value="UniProtKB-SubCell"/>
</dbReference>
<evidence type="ECO:0000256" key="8">
    <source>
        <dbReference type="ARBA" id="ARBA00023170"/>
    </source>
</evidence>
<keyword evidence="2" id="KW-1003">Cell membrane</keyword>
<gene>
    <name evidence="11" type="primary">OR8-1-2</name>
</gene>
<dbReference type="GO" id="GO:0007165">
    <property type="term" value="P:signal transduction"/>
    <property type="evidence" value="ECO:0007669"/>
    <property type="project" value="UniProtKB-KW"/>
</dbReference>
<evidence type="ECO:0000256" key="4">
    <source>
        <dbReference type="ARBA" id="ARBA00022692"/>
    </source>
</evidence>
<evidence type="ECO:0000256" key="1">
    <source>
        <dbReference type="ARBA" id="ARBA00004651"/>
    </source>
</evidence>
<evidence type="ECO:0000256" key="2">
    <source>
        <dbReference type="ARBA" id="ARBA00022475"/>
    </source>
</evidence>
<keyword evidence="8 11" id="KW-0675">Receptor</keyword>
<comment type="subcellular location">
    <subcellularLocation>
        <location evidence="1">Cell membrane</location>
        <topology evidence="1">Multi-pass membrane protein</topology>
    </subcellularLocation>
</comment>
<evidence type="ECO:0000256" key="6">
    <source>
        <dbReference type="ARBA" id="ARBA00022989"/>
    </source>
</evidence>
<protein>
    <submittedName>
        <fullName evidence="11">Odorant receptor OR8-1-2</fullName>
    </submittedName>
</protein>
<evidence type="ECO:0000256" key="5">
    <source>
        <dbReference type="ARBA" id="ARBA00022725"/>
    </source>
</evidence>
<evidence type="ECO:0000256" key="3">
    <source>
        <dbReference type="ARBA" id="ARBA00022606"/>
    </source>
</evidence>
<evidence type="ECO:0000256" key="9">
    <source>
        <dbReference type="ARBA" id="ARBA00023224"/>
    </source>
</evidence>
<keyword evidence="7 10" id="KW-0472">Membrane</keyword>
<feature type="transmembrane region" description="Helical" evidence="10">
    <location>
        <begin position="186"/>
        <end position="213"/>
    </location>
</feature>
<sequence length="325" mass="37417">MTVILTTLQATLNVQALPLKATVASIYLNRLRSVESIFKSLDARYQSPQGRFAIKDSVMKSAHLFFIVSVSYFTYGTISWLSSVFTHTQPLNIWLPFVDWIPQPTIRFWMHFIFEVLYVHFLLIIQFTNDVYSVIYLKALRTHITLLAERVSKLGENPEFNDDDNYEELIDCVRSHQELLHLVGSVLSLTIFLQFTVAAVILCVCMLNIFIFADASHQAITIVYYVCVMLQTLPACYQASMLKADSTNLPNAIFHCNWLAFDKRSRRLLIYFLHRAQEEISFLAAKLFEINLGTNLSRKGIIPAKRPYISMGYSQVIIFEMLRSV</sequence>
<keyword evidence="6 10" id="KW-1133">Transmembrane helix</keyword>
<feature type="transmembrane region" description="Helical" evidence="10">
    <location>
        <begin position="64"/>
        <end position="86"/>
    </location>
</feature>